<dbReference type="Proteomes" id="UP001596512">
    <property type="component" value="Unassembled WGS sequence"/>
</dbReference>
<protein>
    <submittedName>
        <fullName evidence="2">Helix-turn-helix domain-containing protein</fullName>
    </submittedName>
</protein>
<dbReference type="Gene3D" id="3.30.420.40">
    <property type="match status" value="1"/>
</dbReference>
<name>A0ABW2TR96_9PSEU</name>
<accession>A0ABW2TR96</accession>
<gene>
    <name evidence="2" type="ORF">ACFQV2_19980</name>
</gene>
<proteinExistence type="predicted"/>
<comment type="caution">
    <text evidence="2">The sequence shown here is derived from an EMBL/GenBank/DDBJ whole genome shotgun (WGS) entry which is preliminary data.</text>
</comment>
<reference evidence="3" key="1">
    <citation type="journal article" date="2019" name="Int. J. Syst. Evol. Microbiol.">
        <title>The Global Catalogue of Microorganisms (GCM) 10K type strain sequencing project: providing services to taxonomists for standard genome sequencing and annotation.</title>
        <authorList>
            <consortium name="The Broad Institute Genomics Platform"/>
            <consortium name="The Broad Institute Genome Sequencing Center for Infectious Disease"/>
            <person name="Wu L."/>
            <person name="Ma J."/>
        </authorList>
    </citation>
    <scope>NUCLEOTIDE SEQUENCE [LARGE SCALE GENOMIC DNA]</scope>
    <source>
        <strain evidence="3">JCM 17695</strain>
    </source>
</reference>
<evidence type="ECO:0000313" key="3">
    <source>
        <dbReference type="Proteomes" id="UP001596512"/>
    </source>
</evidence>
<organism evidence="2 3">
    <name type="scientific">Actinokineospora soli</name>
    <dbReference type="NCBI Taxonomy" id="1048753"/>
    <lineage>
        <taxon>Bacteria</taxon>
        <taxon>Bacillati</taxon>
        <taxon>Actinomycetota</taxon>
        <taxon>Actinomycetes</taxon>
        <taxon>Pseudonocardiales</taxon>
        <taxon>Pseudonocardiaceae</taxon>
        <taxon>Actinokineospora</taxon>
    </lineage>
</organism>
<dbReference type="InterPro" id="IPR036388">
    <property type="entry name" value="WH-like_DNA-bd_sf"/>
</dbReference>
<sequence>MQFLYESRSQTVSSVAKETGLSRPTVVAILNSLVDVGMLAPDGHDAVPTGGRPAQRYRFRRETGLLAGIDIGAHAVAARVTDLGGALLGTARRQVAGDTAPHDRIAAAAALVAQVIGDDPRPLWGAGWAARASSARTASSG</sequence>
<feature type="domain" description="HTH iclR-type" evidence="1">
    <location>
        <begin position="7"/>
        <end position="42"/>
    </location>
</feature>
<dbReference type="Gene3D" id="1.10.10.10">
    <property type="entry name" value="Winged helix-like DNA-binding domain superfamily/Winged helix DNA-binding domain"/>
    <property type="match status" value="1"/>
</dbReference>
<dbReference type="InterPro" id="IPR036390">
    <property type="entry name" value="WH_DNA-bd_sf"/>
</dbReference>
<dbReference type="EMBL" id="JBHTEY010000004">
    <property type="protein sequence ID" value="MFC7615437.1"/>
    <property type="molecule type" value="Genomic_DNA"/>
</dbReference>
<keyword evidence="3" id="KW-1185">Reference proteome</keyword>
<evidence type="ECO:0000259" key="1">
    <source>
        <dbReference type="Pfam" id="PF09339"/>
    </source>
</evidence>
<dbReference type="SUPFAM" id="SSF46785">
    <property type="entry name" value="Winged helix' DNA-binding domain"/>
    <property type="match status" value="1"/>
</dbReference>
<dbReference type="InterPro" id="IPR005471">
    <property type="entry name" value="Tscrpt_reg_IclR_N"/>
</dbReference>
<evidence type="ECO:0000313" key="2">
    <source>
        <dbReference type="EMBL" id="MFC7615437.1"/>
    </source>
</evidence>
<dbReference type="Pfam" id="PF09339">
    <property type="entry name" value="HTH_IclR"/>
    <property type="match status" value="1"/>
</dbReference>